<dbReference type="EMBL" id="NHSJ01000134">
    <property type="protein sequence ID" value="PPQ26363.1"/>
    <property type="molecule type" value="Genomic_DNA"/>
</dbReference>
<gene>
    <name evidence="2" type="ORF">CCR94_22225</name>
</gene>
<name>A0A2S6MVH1_9HYPH</name>
<keyword evidence="3" id="KW-1185">Reference proteome</keyword>
<dbReference type="PANTHER" id="PTHR33712">
    <property type="entry name" value="LIGHT-INDEPENDENT PROTOCHLOROPHYLLIDE REDUCTASE SUBUNIT B"/>
    <property type="match status" value="1"/>
</dbReference>
<dbReference type="InterPro" id="IPR050152">
    <property type="entry name" value="ChlB/BchB/BchZ"/>
</dbReference>
<dbReference type="GO" id="GO:0016491">
    <property type="term" value="F:oxidoreductase activity"/>
    <property type="evidence" value="ECO:0007669"/>
    <property type="project" value="InterPro"/>
</dbReference>
<accession>A0A2S6MVH1</accession>
<evidence type="ECO:0000313" key="2">
    <source>
        <dbReference type="EMBL" id="PPQ26363.1"/>
    </source>
</evidence>
<comment type="caution">
    <text evidence="2">The sequence shown here is derived from an EMBL/GenBank/DDBJ whole genome shotgun (WGS) entry which is preliminary data.</text>
</comment>
<sequence>MNIQSRLDDDADSGRFKAPSGPIEQVRYACALGALASVIAIEGAISITHCGPGCASKQFRALSGVSGYQGGEFHAPSTNIGNREVIFGGADRLDELISSTLKVMEAELYVVQSGCIPGLVGDDVANVVNAYQRRGVPIVFAETLGYRGNNFTGHETVVRAILDQYVAQQAGSAPQTRKGLVNVWSLLPYQNPFWRGDLAEIRRILEGIGLEVNILFGPASLGLEEWRAIPAAELNLVLTPWLGLSLARRLESVYGQPFLHVPAIPIGARATGAFLRQVAEAVEADPARVERFIAREEREYYHYLRDFAGFYSGCASQYKLPSEINIVSESAYALAIAKFFVGDLGLNPGVFVLTENPPDSEQAAIRAAFRDLAPGVDGEPIFEPDGHRAHDWIARRPRIGEYPILFGSTWEGSTAGEIGAPLVEISYPATDEVVLARSYVGYRGALQLLEHAYTAVVRQSTEENPEPSAS</sequence>
<dbReference type="Gene3D" id="3.40.50.1980">
    <property type="entry name" value="Nitrogenase molybdenum iron protein domain"/>
    <property type="match status" value="3"/>
</dbReference>
<organism evidence="2 3">
    <name type="scientific">Rhodoblastus sphagnicola</name>
    <dbReference type="NCBI Taxonomy" id="333368"/>
    <lineage>
        <taxon>Bacteria</taxon>
        <taxon>Pseudomonadati</taxon>
        <taxon>Pseudomonadota</taxon>
        <taxon>Alphaproteobacteria</taxon>
        <taxon>Hyphomicrobiales</taxon>
        <taxon>Rhodoblastaceae</taxon>
        <taxon>Rhodoblastus</taxon>
    </lineage>
</organism>
<evidence type="ECO:0000259" key="1">
    <source>
        <dbReference type="Pfam" id="PF00148"/>
    </source>
</evidence>
<dbReference type="InterPro" id="IPR000510">
    <property type="entry name" value="Nase/OxRdtase_comp1"/>
</dbReference>
<dbReference type="RefSeq" id="WP_104510481.1">
    <property type="nucleotide sequence ID" value="NZ_JACIGC010000004.1"/>
</dbReference>
<reference evidence="2 3" key="1">
    <citation type="journal article" date="2018" name="Arch. Microbiol.">
        <title>New insights into the metabolic potential of the phototrophic purple bacterium Rhodopila globiformis DSM 161(T) from its draft genome sequence and evidence for a vanadium-dependent nitrogenase.</title>
        <authorList>
            <person name="Imhoff J.F."/>
            <person name="Rahn T."/>
            <person name="Kunzel S."/>
            <person name="Neulinger S.C."/>
        </authorList>
    </citation>
    <scope>NUCLEOTIDE SEQUENCE [LARGE SCALE GENOMIC DNA]</scope>
    <source>
        <strain evidence="2 3">DSM 16996</strain>
    </source>
</reference>
<dbReference type="OrthoDB" id="9802175at2"/>
<proteinExistence type="predicted"/>
<dbReference type="Proteomes" id="UP000239089">
    <property type="component" value="Unassembled WGS sequence"/>
</dbReference>
<dbReference type="Pfam" id="PF00148">
    <property type="entry name" value="Oxidored_nitro"/>
    <property type="match status" value="1"/>
</dbReference>
<feature type="domain" description="Nitrogenase/oxidoreductase component 1" evidence="1">
    <location>
        <begin position="31"/>
        <end position="456"/>
    </location>
</feature>
<dbReference type="SUPFAM" id="SSF53807">
    <property type="entry name" value="Helical backbone' metal receptor"/>
    <property type="match status" value="1"/>
</dbReference>
<dbReference type="AlphaFoldDB" id="A0A2S6MVH1"/>
<protein>
    <submittedName>
        <fullName evidence="2">Hydrogenase</fullName>
    </submittedName>
</protein>
<dbReference type="PANTHER" id="PTHR33712:SF7">
    <property type="entry name" value="LIGHT-INDEPENDENT PROTOCHLOROPHYLLIDE REDUCTASE SUBUNIT B"/>
    <property type="match status" value="1"/>
</dbReference>
<evidence type="ECO:0000313" key="3">
    <source>
        <dbReference type="Proteomes" id="UP000239089"/>
    </source>
</evidence>